<dbReference type="PROSITE" id="PS51257">
    <property type="entry name" value="PROKAR_LIPOPROTEIN"/>
    <property type="match status" value="1"/>
</dbReference>
<feature type="signal peptide" evidence="1">
    <location>
        <begin position="1"/>
        <end position="22"/>
    </location>
</feature>
<protein>
    <recommendedName>
        <fullName evidence="4">Exo-alpha-sialidase</fullName>
    </recommendedName>
</protein>
<comment type="caution">
    <text evidence="2">The sequence shown here is derived from an EMBL/GenBank/DDBJ whole genome shotgun (WGS) entry which is preliminary data.</text>
</comment>
<keyword evidence="3" id="KW-1185">Reference proteome</keyword>
<dbReference type="Gene3D" id="2.130.10.10">
    <property type="entry name" value="YVTN repeat-like/Quinoprotein amine dehydrogenase"/>
    <property type="match status" value="1"/>
</dbReference>
<evidence type="ECO:0000256" key="1">
    <source>
        <dbReference type="SAM" id="SignalP"/>
    </source>
</evidence>
<dbReference type="Proteomes" id="UP001221411">
    <property type="component" value="Unassembled WGS sequence"/>
</dbReference>
<accession>A0ABT5F668</accession>
<dbReference type="InterPro" id="IPR036278">
    <property type="entry name" value="Sialidase_sf"/>
</dbReference>
<organism evidence="2 3">
    <name type="scientific">Polyangium mundeleinium</name>
    <dbReference type="NCBI Taxonomy" id="2995306"/>
    <lineage>
        <taxon>Bacteria</taxon>
        <taxon>Pseudomonadati</taxon>
        <taxon>Myxococcota</taxon>
        <taxon>Polyangia</taxon>
        <taxon>Polyangiales</taxon>
        <taxon>Polyangiaceae</taxon>
        <taxon>Polyangium</taxon>
    </lineage>
</organism>
<dbReference type="EMBL" id="JAQNDO010000001">
    <property type="protein sequence ID" value="MDC0749601.1"/>
    <property type="molecule type" value="Genomic_DNA"/>
</dbReference>
<gene>
    <name evidence="2" type="ORF">POL67_50185</name>
</gene>
<evidence type="ECO:0008006" key="4">
    <source>
        <dbReference type="Google" id="ProtNLM"/>
    </source>
</evidence>
<dbReference type="RefSeq" id="WP_271929628.1">
    <property type="nucleotide sequence ID" value="NZ_JAQNDO010000001.1"/>
</dbReference>
<proteinExistence type="predicted"/>
<evidence type="ECO:0000313" key="2">
    <source>
        <dbReference type="EMBL" id="MDC0749601.1"/>
    </source>
</evidence>
<sequence length="354" mass="36194">MSARIISLSMLLWIAGCGGAPAVVAPPASATTEDAKATSTSSAWVKDSPFAGQAPPQGAVDFVALADGSFVVALSYASEAEPFVLLSGNKGALSKSKAPWTCAGGPAEIDASGTSLWVHCMGPEEPARVHFWHSADLGKTWTRVGALDGAIALGSYAMAGDKMYVSGTFEGQKARLLVVARGRDGKFSRSSAKETLGWPADVQPTLAASADGSTIALLGRGKPGELWVAASTDGGATVHSVWRGASESASPPSSASIENGVLTFLMQQDSGPVGIGVIELADAKQRRVSPFPSAAEDACVAGPHVVARLEGGDWVISSDAGGSFTKLAAPQAEEMAALECSPRGARYGSQFLGW</sequence>
<keyword evidence="1" id="KW-0732">Signal</keyword>
<dbReference type="SUPFAM" id="SSF50939">
    <property type="entry name" value="Sialidases"/>
    <property type="match status" value="1"/>
</dbReference>
<reference evidence="2 3" key="1">
    <citation type="submission" date="2022-11" db="EMBL/GenBank/DDBJ databases">
        <title>Minimal conservation of predation-associated metabolite biosynthetic gene clusters underscores biosynthetic potential of Myxococcota including descriptions for ten novel species: Archangium lansinium sp. nov., Myxococcus landrumus sp. nov., Nannocystis bai.</title>
        <authorList>
            <person name="Ahearne A."/>
            <person name="Stevens C."/>
            <person name="Dowd S."/>
        </authorList>
    </citation>
    <scope>NUCLEOTIDE SEQUENCE [LARGE SCALE GENOMIC DNA]</scope>
    <source>
        <strain evidence="2 3">RJM3</strain>
    </source>
</reference>
<dbReference type="InterPro" id="IPR015943">
    <property type="entry name" value="WD40/YVTN_repeat-like_dom_sf"/>
</dbReference>
<feature type="chain" id="PRO_5046822355" description="Exo-alpha-sialidase" evidence="1">
    <location>
        <begin position="23"/>
        <end position="354"/>
    </location>
</feature>
<name>A0ABT5F668_9BACT</name>
<evidence type="ECO:0000313" key="3">
    <source>
        <dbReference type="Proteomes" id="UP001221411"/>
    </source>
</evidence>